<protein>
    <submittedName>
        <fullName evidence="1">Uncharacterized protein</fullName>
    </submittedName>
</protein>
<evidence type="ECO:0000313" key="1">
    <source>
        <dbReference type="EMBL" id="MFC4094872.1"/>
    </source>
</evidence>
<reference evidence="2" key="1">
    <citation type="journal article" date="2019" name="Int. J. Syst. Evol. Microbiol.">
        <title>The Global Catalogue of Microorganisms (GCM) 10K type strain sequencing project: providing services to taxonomists for standard genome sequencing and annotation.</title>
        <authorList>
            <consortium name="The Broad Institute Genomics Platform"/>
            <consortium name="The Broad Institute Genome Sequencing Center for Infectious Disease"/>
            <person name="Wu L."/>
            <person name="Ma J."/>
        </authorList>
    </citation>
    <scope>NUCLEOTIDE SEQUENCE [LARGE SCALE GENOMIC DNA]</scope>
    <source>
        <strain evidence="2">CECT 7477</strain>
    </source>
</reference>
<dbReference type="Proteomes" id="UP001595814">
    <property type="component" value="Unassembled WGS sequence"/>
</dbReference>
<dbReference type="RefSeq" id="WP_192462211.1">
    <property type="nucleotide sequence ID" value="NZ_JACYFJ010000003.1"/>
</dbReference>
<gene>
    <name evidence="1" type="ORF">ACFOUT_03245</name>
</gene>
<keyword evidence="2" id="KW-1185">Reference proteome</keyword>
<proteinExistence type="predicted"/>
<sequence length="422" mass="49047">MDELGIADTKGLFHILTDWFNRTEYGDKNKDVNFEVDNDSLFDAGCQKIKDKYIITMSRGTISCLDDFFLTSFTNPLYFLGSKKAYAINPDFPFDFFIRNEHAHVSPHLRYFDYRRQLFLKRTDKAERLWPFHFQGFPYGDENRVNFAFLFSNIALSWVFFHELAHIQLGHLDYLKAKSKMGENLKIKELKTIESANEHSESLAFDRILLEWEADAMATRLTLKFWETIDITSFIDLEDSILEYALLWRGVIDAIGGVILVFEKSRLIYGESNIYPSPRGRLYQVIDTLISYLQQKEKKEVLGGLVAVHSGLNDIGSSGQILISDDDAPDILSCLKSTDRIFYNGYGITSVLKRNIDIVNSEIDLLWPSLLVHNFVLNKETQLIMNKRWFDEPKNIKQLHFQKITEIQNFRPPLLNNLFSNK</sequence>
<accession>A0ABV8JK09</accession>
<organism evidence="1 2">
    <name type="scientific">Euzebyella saccharophila</name>
    <dbReference type="NCBI Taxonomy" id="679664"/>
    <lineage>
        <taxon>Bacteria</taxon>
        <taxon>Pseudomonadati</taxon>
        <taxon>Bacteroidota</taxon>
        <taxon>Flavobacteriia</taxon>
        <taxon>Flavobacteriales</taxon>
        <taxon>Flavobacteriaceae</taxon>
        <taxon>Euzebyella</taxon>
    </lineage>
</organism>
<name>A0ABV8JK09_9FLAO</name>
<dbReference type="EMBL" id="JBHSAW010000003">
    <property type="protein sequence ID" value="MFC4094872.1"/>
    <property type="molecule type" value="Genomic_DNA"/>
</dbReference>
<evidence type="ECO:0000313" key="2">
    <source>
        <dbReference type="Proteomes" id="UP001595814"/>
    </source>
</evidence>
<comment type="caution">
    <text evidence="1">The sequence shown here is derived from an EMBL/GenBank/DDBJ whole genome shotgun (WGS) entry which is preliminary data.</text>
</comment>